<evidence type="ECO:0000256" key="7">
    <source>
        <dbReference type="SAM" id="Phobius"/>
    </source>
</evidence>
<evidence type="ECO:0000256" key="3">
    <source>
        <dbReference type="ARBA" id="ARBA00022692"/>
    </source>
</evidence>
<evidence type="ECO:0000256" key="6">
    <source>
        <dbReference type="SAM" id="MobiDB-lite"/>
    </source>
</evidence>
<dbReference type="PANTHER" id="PTHR16172:SF27">
    <property type="entry name" value="FI19426P1"/>
    <property type="match status" value="1"/>
</dbReference>
<proteinExistence type="inferred from homology"/>
<dbReference type="SUPFAM" id="SSF103473">
    <property type="entry name" value="MFS general substrate transporter"/>
    <property type="match status" value="1"/>
</dbReference>
<name>A0AAD8EEW5_DIPPU</name>
<dbReference type="PANTHER" id="PTHR16172">
    <property type="entry name" value="MAJOR FACILITATOR SUPERFAMILY DOMAIN-CONTAINING PROTEIN 6-LIKE"/>
    <property type="match status" value="1"/>
</dbReference>
<comment type="similarity">
    <text evidence="2">Belongs to the major facilitator superfamily. MFSD6 family.</text>
</comment>
<feature type="region of interest" description="Disordered" evidence="6">
    <location>
        <begin position="197"/>
        <end position="234"/>
    </location>
</feature>
<keyword evidence="5 7" id="KW-0472">Membrane</keyword>
<organism evidence="9 10">
    <name type="scientific">Diploptera punctata</name>
    <name type="common">Pacific beetle cockroach</name>
    <dbReference type="NCBI Taxonomy" id="6984"/>
    <lineage>
        <taxon>Eukaryota</taxon>
        <taxon>Metazoa</taxon>
        <taxon>Ecdysozoa</taxon>
        <taxon>Arthropoda</taxon>
        <taxon>Hexapoda</taxon>
        <taxon>Insecta</taxon>
        <taxon>Pterygota</taxon>
        <taxon>Neoptera</taxon>
        <taxon>Polyneoptera</taxon>
        <taxon>Dictyoptera</taxon>
        <taxon>Blattodea</taxon>
        <taxon>Blaberoidea</taxon>
        <taxon>Blaberidae</taxon>
        <taxon>Diplopterinae</taxon>
        <taxon>Diploptera</taxon>
    </lineage>
</organism>
<evidence type="ECO:0000259" key="8">
    <source>
        <dbReference type="Pfam" id="PF12832"/>
    </source>
</evidence>
<feature type="transmembrane region" description="Helical" evidence="7">
    <location>
        <begin position="9"/>
        <end position="28"/>
    </location>
</feature>
<feature type="transmembrane region" description="Helical" evidence="7">
    <location>
        <begin position="34"/>
        <end position="55"/>
    </location>
</feature>
<dbReference type="EMBL" id="JASPKZ010006046">
    <property type="protein sequence ID" value="KAJ9587950.1"/>
    <property type="molecule type" value="Genomic_DNA"/>
</dbReference>
<dbReference type="GO" id="GO:0016020">
    <property type="term" value="C:membrane"/>
    <property type="evidence" value="ECO:0007669"/>
    <property type="project" value="UniProtKB-SubCell"/>
</dbReference>
<keyword evidence="3 7" id="KW-0812">Transmembrane</keyword>
<dbReference type="Pfam" id="PF12832">
    <property type="entry name" value="MFS_1_like"/>
    <property type="match status" value="1"/>
</dbReference>
<dbReference type="AlphaFoldDB" id="A0AAD8EEW5"/>
<reference evidence="9" key="2">
    <citation type="submission" date="2023-05" db="EMBL/GenBank/DDBJ databases">
        <authorList>
            <person name="Fouks B."/>
        </authorList>
    </citation>
    <scope>NUCLEOTIDE SEQUENCE</scope>
    <source>
        <strain evidence="9">Stay&amp;Tobe</strain>
        <tissue evidence="9">Testes</tissue>
    </source>
</reference>
<sequence>MGTRGSHCCTYLLGIFWSALDSFLPWHLNEMVSTELTICLTLAAGALPAIPFMWFSEHIVDFCGHTNLLIIAFIFYIVRYTAVYALWNPWWLLLCNEALEFLTLSLAWLAAILYLRHLVPRHLTATGQGMAVAAHFCIGRCIGCIISGALSSSESGPGSLISLYQIGAIAAAVVASLYFIAYHCCFKQRCFSPGGTRGSSSRPGVSAGPTTNGTYTPLRVYHNSGADGQKTQRY</sequence>
<feature type="transmembrane region" description="Helical" evidence="7">
    <location>
        <begin position="162"/>
        <end position="181"/>
    </location>
</feature>
<dbReference type="InterPro" id="IPR036259">
    <property type="entry name" value="MFS_trans_sf"/>
</dbReference>
<feature type="transmembrane region" description="Helical" evidence="7">
    <location>
        <begin position="131"/>
        <end position="150"/>
    </location>
</feature>
<reference evidence="9" key="1">
    <citation type="journal article" date="2023" name="IScience">
        <title>Live-bearing cockroach genome reveals convergent evolutionary mechanisms linked to viviparity in insects and beyond.</title>
        <authorList>
            <person name="Fouks B."/>
            <person name="Harrison M.C."/>
            <person name="Mikhailova A.A."/>
            <person name="Marchal E."/>
            <person name="English S."/>
            <person name="Carruthers M."/>
            <person name="Jennings E.C."/>
            <person name="Chiamaka E.L."/>
            <person name="Frigard R.A."/>
            <person name="Pippel M."/>
            <person name="Attardo G.M."/>
            <person name="Benoit J.B."/>
            <person name="Bornberg-Bauer E."/>
            <person name="Tobe S.S."/>
        </authorList>
    </citation>
    <scope>NUCLEOTIDE SEQUENCE</scope>
    <source>
        <strain evidence="9">Stay&amp;Tobe</strain>
    </source>
</reference>
<evidence type="ECO:0000256" key="2">
    <source>
        <dbReference type="ARBA" id="ARBA00005241"/>
    </source>
</evidence>
<feature type="transmembrane region" description="Helical" evidence="7">
    <location>
        <begin position="67"/>
        <end position="87"/>
    </location>
</feature>
<feature type="domain" description="Major facilitator superfamily associated" evidence="8">
    <location>
        <begin position="10"/>
        <end position="151"/>
    </location>
</feature>
<dbReference type="InterPro" id="IPR024989">
    <property type="entry name" value="MFS_assoc_dom"/>
</dbReference>
<evidence type="ECO:0000256" key="5">
    <source>
        <dbReference type="ARBA" id="ARBA00023136"/>
    </source>
</evidence>
<gene>
    <name evidence="9" type="ORF">L9F63_018625</name>
</gene>
<protein>
    <recommendedName>
        <fullName evidence="8">Major facilitator superfamily associated domain-containing protein</fullName>
    </recommendedName>
</protein>
<accession>A0AAD8EEW5</accession>
<evidence type="ECO:0000256" key="1">
    <source>
        <dbReference type="ARBA" id="ARBA00004141"/>
    </source>
</evidence>
<evidence type="ECO:0000256" key="4">
    <source>
        <dbReference type="ARBA" id="ARBA00022989"/>
    </source>
</evidence>
<dbReference type="Proteomes" id="UP001233999">
    <property type="component" value="Unassembled WGS sequence"/>
</dbReference>
<comment type="caution">
    <text evidence="9">The sequence shown here is derived from an EMBL/GenBank/DDBJ whole genome shotgun (WGS) entry which is preliminary data.</text>
</comment>
<keyword evidence="10" id="KW-1185">Reference proteome</keyword>
<dbReference type="Gene3D" id="1.20.1250.20">
    <property type="entry name" value="MFS general substrate transporter like domains"/>
    <property type="match status" value="1"/>
</dbReference>
<dbReference type="InterPro" id="IPR051717">
    <property type="entry name" value="MFS_MFSD6"/>
</dbReference>
<feature type="transmembrane region" description="Helical" evidence="7">
    <location>
        <begin position="99"/>
        <end position="119"/>
    </location>
</feature>
<comment type="subcellular location">
    <subcellularLocation>
        <location evidence="1">Membrane</location>
        <topology evidence="1">Multi-pass membrane protein</topology>
    </subcellularLocation>
</comment>
<evidence type="ECO:0000313" key="9">
    <source>
        <dbReference type="EMBL" id="KAJ9587950.1"/>
    </source>
</evidence>
<evidence type="ECO:0000313" key="10">
    <source>
        <dbReference type="Proteomes" id="UP001233999"/>
    </source>
</evidence>
<keyword evidence="4 7" id="KW-1133">Transmembrane helix</keyword>